<name>A0A1D2QPM5_9GAMM</name>
<dbReference type="EMBL" id="MDLC01000026">
    <property type="protein sequence ID" value="ODS23539.1"/>
    <property type="molecule type" value="Genomic_DNA"/>
</dbReference>
<proteinExistence type="predicted"/>
<gene>
    <name evidence="1" type="ORF">AB835_08530</name>
</gene>
<evidence type="ECO:0000313" key="1">
    <source>
        <dbReference type="EMBL" id="ODS23539.1"/>
    </source>
</evidence>
<dbReference type="AlphaFoldDB" id="A0A1D2QPM5"/>
<organism evidence="1 2">
    <name type="scientific">Candidatus Endobugula sertula</name>
    <name type="common">Bugula neritina bacterial symbiont</name>
    <dbReference type="NCBI Taxonomy" id="62101"/>
    <lineage>
        <taxon>Bacteria</taxon>
        <taxon>Pseudomonadati</taxon>
        <taxon>Pseudomonadota</taxon>
        <taxon>Gammaproteobacteria</taxon>
        <taxon>Cellvibrionales</taxon>
        <taxon>Cellvibrionaceae</taxon>
        <taxon>Candidatus Endobugula</taxon>
    </lineage>
</organism>
<evidence type="ECO:0000313" key="2">
    <source>
        <dbReference type="Proteomes" id="UP000242502"/>
    </source>
</evidence>
<dbReference type="Proteomes" id="UP000242502">
    <property type="component" value="Unassembled WGS sequence"/>
</dbReference>
<protein>
    <submittedName>
        <fullName evidence="1">Uncharacterized protein</fullName>
    </submittedName>
</protein>
<accession>A0A1D2QPM5</accession>
<sequence length="67" mass="7768">MGVICVQPLIKEADIKHFSDKEQHESFGHGEYVINSDDIKLNNLFRDIAYSTEDDHRQRLNMIAFSS</sequence>
<comment type="caution">
    <text evidence="1">The sequence shown here is derived from an EMBL/GenBank/DDBJ whole genome shotgun (WGS) entry which is preliminary data.</text>
</comment>
<reference evidence="1 2" key="1">
    <citation type="journal article" date="2016" name="Appl. Environ. Microbiol.">
        <title>Lack of Overt Genome Reduction in the Bryostatin-Producing Bryozoan Symbiont "Candidatus Endobugula sertula".</title>
        <authorList>
            <person name="Miller I.J."/>
            <person name="Vanee N."/>
            <person name="Fong S.S."/>
            <person name="Lim-Fong G.E."/>
            <person name="Kwan J.C."/>
        </authorList>
    </citation>
    <scope>NUCLEOTIDE SEQUENCE [LARGE SCALE GENOMIC DNA]</scope>
    <source>
        <strain evidence="1">AB1-4</strain>
    </source>
</reference>